<evidence type="ECO:0000259" key="6">
    <source>
        <dbReference type="Pfam" id="PF02668"/>
    </source>
</evidence>
<dbReference type="OrthoDB" id="10257314at2759"/>
<accession>A0A854Q2S8</accession>
<sequence>MASTLTQTIDSLTQKVGTLGVRGSTQPIPRNFSLDKWQSFEVTPFIGQEFSSDIQLSQIVNAPNADELIKDLAVLISQRGVVFFRAQDINVDDQKTLGKRLGELSGKPGDSTLHIHPTTELSSSKGDQISVITSERQSRNIGDPSRLASQLWHSDITFEPVPSDYAILKVHTLPPSGGDTIWASAYEAYSRLSPDFAKFLEGKEAFHEATFFSKAAEQYGIELRTGKRGSPLNEGPSLSAIHPVIRVNPVTGWKGLFVNQGFTRRILGVTKDESDFILDYLFKVTQNNHDLQVRFKWGVNYPTGIADVAIWDNRSTSHSVSPLFFFPSSFPFFLWRCANPHSFLLYRPRSTMKNSSGSATASFRSVRNLTLTFWLLRGVRHWALLCLLKGYLVKCTGPRLASRPSRTYCSEF</sequence>
<gene>
    <name evidence="7" type="ORF">C361_06658</name>
</gene>
<dbReference type="Gene3D" id="3.60.130.10">
    <property type="entry name" value="Clavaminate synthase-like"/>
    <property type="match status" value="1"/>
</dbReference>
<keyword evidence="4" id="KW-0560">Oxidoreductase</keyword>
<feature type="domain" description="TauD/TfdA-like" evidence="6">
    <location>
        <begin position="41"/>
        <end position="321"/>
    </location>
</feature>
<dbReference type="GO" id="GO:0005737">
    <property type="term" value="C:cytoplasm"/>
    <property type="evidence" value="ECO:0007669"/>
    <property type="project" value="TreeGrafter"/>
</dbReference>
<evidence type="ECO:0000256" key="4">
    <source>
        <dbReference type="ARBA" id="ARBA00023002"/>
    </source>
</evidence>
<proteinExistence type="inferred from homology"/>
<dbReference type="GO" id="GO:0046872">
    <property type="term" value="F:metal ion binding"/>
    <property type="evidence" value="ECO:0007669"/>
    <property type="project" value="UniProtKB-KW"/>
</dbReference>
<dbReference type="InterPro" id="IPR042098">
    <property type="entry name" value="TauD-like_sf"/>
</dbReference>
<keyword evidence="2" id="KW-0479">Metal-binding</keyword>
<evidence type="ECO:0000256" key="5">
    <source>
        <dbReference type="ARBA" id="ARBA00023004"/>
    </source>
</evidence>
<dbReference type="Pfam" id="PF02668">
    <property type="entry name" value="TauD"/>
    <property type="match status" value="1"/>
</dbReference>
<dbReference type="PANTHER" id="PTHR30468">
    <property type="entry name" value="ALPHA-KETOGLUTARATE-DEPENDENT SULFONATE DIOXYGENASE"/>
    <property type="match status" value="1"/>
</dbReference>
<dbReference type="Proteomes" id="UP000199727">
    <property type="component" value="Unassembled WGS sequence"/>
</dbReference>
<reference evidence="7 8" key="1">
    <citation type="submission" date="2017-06" db="EMBL/GenBank/DDBJ databases">
        <title>Global population genomics of the pathogenic fungus Cryptococcus neoformans var. grubii.</title>
        <authorList>
            <person name="Cuomo C."/>
            <person name="Litvintseva A."/>
            <person name="Chen Y."/>
            <person name="Young S."/>
            <person name="Zeng Q."/>
            <person name="Chapman S."/>
            <person name="Gujja S."/>
            <person name="Saif S."/>
            <person name="Birren B."/>
        </authorList>
    </citation>
    <scope>NUCLEOTIDE SEQUENCE [LARGE SCALE GENOMIC DNA]</scope>
    <source>
        <strain evidence="7 8">Tu259-1</strain>
    </source>
</reference>
<dbReference type="SUPFAM" id="SSF51197">
    <property type="entry name" value="Clavaminate synthase-like"/>
    <property type="match status" value="1"/>
</dbReference>
<dbReference type="GO" id="GO:0016706">
    <property type="term" value="F:2-oxoglutarate-dependent dioxygenase activity"/>
    <property type="evidence" value="ECO:0007669"/>
    <property type="project" value="TreeGrafter"/>
</dbReference>
<dbReference type="EMBL" id="AMKT01000098">
    <property type="protein sequence ID" value="OXG11551.1"/>
    <property type="molecule type" value="Genomic_DNA"/>
</dbReference>
<keyword evidence="3 7" id="KW-0223">Dioxygenase</keyword>
<dbReference type="InterPro" id="IPR003819">
    <property type="entry name" value="TauD/TfdA-like"/>
</dbReference>
<evidence type="ECO:0000256" key="1">
    <source>
        <dbReference type="ARBA" id="ARBA00005896"/>
    </source>
</evidence>
<evidence type="ECO:0000256" key="3">
    <source>
        <dbReference type="ARBA" id="ARBA00022964"/>
    </source>
</evidence>
<protein>
    <submittedName>
        <fullName evidence="7">Taurine catabolism dioxygenase TauD</fullName>
    </submittedName>
</protein>
<name>A0A854Q2S8_CRYNE</name>
<dbReference type="AlphaFoldDB" id="A0A854Q2S8"/>
<evidence type="ECO:0000313" key="7">
    <source>
        <dbReference type="EMBL" id="OXG11551.1"/>
    </source>
</evidence>
<dbReference type="PANTHER" id="PTHR30468:SF10">
    <property type="entry name" value="TAUD_TFDA-LIKE DOMAIN-CONTAINING PROTEIN"/>
    <property type="match status" value="1"/>
</dbReference>
<evidence type="ECO:0000313" key="8">
    <source>
        <dbReference type="Proteomes" id="UP000199727"/>
    </source>
</evidence>
<evidence type="ECO:0000256" key="2">
    <source>
        <dbReference type="ARBA" id="ARBA00022723"/>
    </source>
</evidence>
<organism evidence="7 8">
    <name type="scientific">Cryptococcus neoformans Tu259-1</name>
    <dbReference type="NCBI Taxonomy" id="1230072"/>
    <lineage>
        <taxon>Eukaryota</taxon>
        <taxon>Fungi</taxon>
        <taxon>Dikarya</taxon>
        <taxon>Basidiomycota</taxon>
        <taxon>Agaricomycotina</taxon>
        <taxon>Tremellomycetes</taxon>
        <taxon>Tremellales</taxon>
        <taxon>Cryptococcaceae</taxon>
        <taxon>Cryptococcus</taxon>
        <taxon>Cryptococcus neoformans species complex</taxon>
    </lineage>
</organism>
<dbReference type="InterPro" id="IPR051323">
    <property type="entry name" value="AtsK-like"/>
</dbReference>
<comment type="caution">
    <text evidence="7">The sequence shown here is derived from an EMBL/GenBank/DDBJ whole genome shotgun (WGS) entry which is preliminary data.</text>
</comment>
<comment type="similarity">
    <text evidence="1">Belongs to the TfdA dioxygenase family.</text>
</comment>
<keyword evidence="5" id="KW-0408">Iron</keyword>